<evidence type="ECO:0000256" key="1">
    <source>
        <dbReference type="SAM" id="MobiDB-lite"/>
    </source>
</evidence>
<proteinExistence type="predicted"/>
<feature type="region of interest" description="Disordered" evidence="1">
    <location>
        <begin position="316"/>
        <end position="336"/>
    </location>
</feature>
<evidence type="ECO:0000313" key="3">
    <source>
        <dbReference type="Proteomes" id="UP000244803"/>
    </source>
</evidence>
<dbReference type="AlphaFoldDB" id="A0A976XK94"/>
<feature type="compositionally biased region" description="Basic and acidic residues" evidence="1">
    <location>
        <begin position="93"/>
        <end position="109"/>
    </location>
</feature>
<gene>
    <name evidence="2" type="ORF">MACJ_003428</name>
</gene>
<name>A0A976XK94_THEOR</name>
<accession>A0A976XK94</accession>
<dbReference type="EMBL" id="CP056065">
    <property type="protein sequence ID" value="UVC54096.1"/>
    <property type="molecule type" value="Genomic_DNA"/>
</dbReference>
<sequence>MNVDRHSYPYDNFKVTSVNLDVTSSTKRIKYSYDAANDEHIYTAKRPYLIYKVRDNFEVFWTCKDGNYAMRVVLTLNEMGEEVIRLIYPSEQPEIRQESTPEPRPKPEPRPPAPKYKLYPYLTVLNVRNRNCTELIEYEYNQSNSTHTFTAVSPYRFGIIRKGTAIEWEAKTPEFPDRVVIFPDAMGAYTMRLFFPPHAMQRGYAPLVPVTPEKIPAPVDAKPPKPKEKTIVALNVEHKKSTEMFEFIEIKDKVAFWKKTWIYIANEGYKFNEVKENMTTLWKSKQDGEYADRVTFVKVICGTDEIVINIKNGSKKKFSRSSKPMSVGEWSEDHNF</sequence>
<evidence type="ECO:0000313" key="2">
    <source>
        <dbReference type="EMBL" id="UVC54096.1"/>
    </source>
</evidence>
<protein>
    <submittedName>
        <fullName evidence="2">Uncharacterized protein</fullName>
    </submittedName>
</protein>
<dbReference type="Proteomes" id="UP000244803">
    <property type="component" value="Chromosome 1"/>
</dbReference>
<reference evidence="2" key="1">
    <citation type="submission" date="2022-07" db="EMBL/GenBank/DDBJ databases">
        <title>Evaluation of T. orientalis genome assembly methods using nanopore sequencing and analysis of variation between genomes.</title>
        <authorList>
            <person name="Yam J."/>
            <person name="Micallef M.L."/>
            <person name="Liu M."/>
            <person name="Djordjevic S.P."/>
            <person name="Bogema D.R."/>
            <person name="Jenkins C."/>
        </authorList>
    </citation>
    <scope>NUCLEOTIDE SEQUENCE</scope>
    <source>
        <strain evidence="2">Fish Creek</strain>
    </source>
</reference>
<organism evidence="2 3">
    <name type="scientific">Theileria orientalis</name>
    <dbReference type="NCBI Taxonomy" id="68886"/>
    <lineage>
        <taxon>Eukaryota</taxon>
        <taxon>Sar</taxon>
        <taxon>Alveolata</taxon>
        <taxon>Apicomplexa</taxon>
        <taxon>Aconoidasida</taxon>
        <taxon>Piroplasmida</taxon>
        <taxon>Theileriidae</taxon>
        <taxon>Theileria</taxon>
    </lineage>
</organism>
<feature type="region of interest" description="Disordered" evidence="1">
    <location>
        <begin position="90"/>
        <end position="114"/>
    </location>
</feature>
<dbReference type="Pfam" id="PF04385">
    <property type="entry name" value="FAINT"/>
    <property type="match status" value="1"/>
</dbReference>
<dbReference type="InterPro" id="IPR007480">
    <property type="entry name" value="DUF529"/>
</dbReference>